<feature type="domain" description="N-acetyltransferase" evidence="1">
    <location>
        <begin position="9"/>
        <end position="161"/>
    </location>
</feature>
<evidence type="ECO:0000313" key="3">
    <source>
        <dbReference type="Proteomes" id="UP001556098"/>
    </source>
</evidence>
<dbReference type="InterPro" id="IPR051531">
    <property type="entry name" value="N-acetyltransferase"/>
</dbReference>
<dbReference type="GO" id="GO:0016746">
    <property type="term" value="F:acyltransferase activity"/>
    <property type="evidence" value="ECO:0007669"/>
    <property type="project" value="UniProtKB-KW"/>
</dbReference>
<sequence>MTILKTERLVLRPFRREDRDALFAVFSHPEAMRYWSTPPHATPEVTAGMIEASIGGDPASHLELVIELEGKVIGKAGLWQVPEIGYIIHPDYWRLGIAEEALRALIAHGFEDMRLTEITADVDPDNQASIALLTKLGFRETGRAEKTIEIAGTWYDSVYFALEPSEKKDPPA</sequence>
<dbReference type="EC" id="2.3.-.-" evidence="2"/>
<reference evidence="2 3" key="1">
    <citation type="submission" date="2024-07" db="EMBL/GenBank/DDBJ databases">
        <title>Marimonas sp.nov., isolated from tidal-flat sediment.</title>
        <authorList>
            <person name="Jayan J.N."/>
            <person name="Lee S.S."/>
        </authorList>
    </citation>
    <scope>NUCLEOTIDE SEQUENCE [LARGE SCALE GENOMIC DNA]</scope>
    <source>
        <strain evidence="2 3">MJW-29</strain>
    </source>
</reference>
<dbReference type="Gene3D" id="3.40.630.30">
    <property type="match status" value="1"/>
</dbReference>
<accession>A0ABV3RTH1</accession>
<evidence type="ECO:0000313" key="2">
    <source>
        <dbReference type="EMBL" id="MEW9922184.1"/>
    </source>
</evidence>
<dbReference type="CDD" id="cd04301">
    <property type="entry name" value="NAT_SF"/>
    <property type="match status" value="1"/>
</dbReference>
<proteinExistence type="predicted"/>
<keyword evidence="2" id="KW-0012">Acyltransferase</keyword>
<dbReference type="Proteomes" id="UP001556098">
    <property type="component" value="Unassembled WGS sequence"/>
</dbReference>
<dbReference type="InterPro" id="IPR000182">
    <property type="entry name" value="GNAT_dom"/>
</dbReference>
<gene>
    <name evidence="2" type="ORF">AB2B41_21480</name>
</gene>
<dbReference type="SUPFAM" id="SSF55729">
    <property type="entry name" value="Acyl-CoA N-acyltransferases (Nat)"/>
    <property type="match status" value="1"/>
</dbReference>
<dbReference type="EMBL" id="JBFNXX010000035">
    <property type="protein sequence ID" value="MEW9922184.1"/>
    <property type="molecule type" value="Genomic_DNA"/>
</dbReference>
<keyword evidence="3" id="KW-1185">Reference proteome</keyword>
<dbReference type="PROSITE" id="PS51186">
    <property type="entry name" value="GNAT"/>
    <property type="match status" value="1"/>
</dbReference>
<organism evidence="2 3">
    <name type="scientific">Sulfitobacter sediminis</name>
    <dbReference type="NCBI Taxonomy" id="3234186"/>
    <lineage>
        <taxon>Bacteria</taxon>
        <taxon>Pseudomonadati</taxon>
        <taxon>Pseudomonadota</taxon>
        <taxon>Alphaproteobacteria</taxon>
        <taxon>Rhodobacterales</taxon>
        <taxon>Roseobacteraceae</taxon>
        <taxon>Sulfitobacter</taxon>
    </lineage>
</organism>
<dbReference type="InterPro" id="IPR016181">
    <property type="entry name" value="Acyl_CoA_acyltransferase"/>
</dbReference>
<dbReference type="RefSeq" id="WP_367879881.1">
    <property type="nucleotide sequence ID" value="NZ_JBFNXX010000035.1"/>
</dbReference>
<dbReference type="PANTHER" id="PTHR43792">
    <property type="entry name" value="GNAT FAMILY, PUTATIVE (AFU_ORTHOLOGUE AFUA_3G00765)-RELATED-RELATED"/>
    <property type="match status" value="1"/>
</dbReference>
<protein>
    <submittedName>
        <fullName evidence="2">GNAT family N-acetyltransferase</fullName>
        <ecNumber evidence="2">2.3.-.-</ecNumber>
    </submittedName>
</protein>
<evidence type="ECO:0000259" key="1">
    <source>
        <dbReference type="PROSITE" id="PS51186"/>
    </source>
</evidence>
<dbReference type="Pfam" id="PF13302">
    <property type="entry name" value="Acetyltransf_3"/>
    <property type="match status" value="1"/>
</dbReference>
<name>A0ABV3RTH1_9RHOB</name>
<dbReference type="PANTHER" id="PTHR43792:SF1">
    <property type="entry name" value="N-ACETYLTRANSFERASE DOMAIN-CONTAINING PROTEIN"/>
    <property type="match status" value="1"/>
</dbReference>
<keyword evidence="2" id="KW-0808">Transferase</keyword>
<comment type="caution">
    <text evidence="2">The sequence shown here is derived from an EMBL/GenBank/DDBJ whole genome shotgun (WGS) entry which is preliminary data.</text>
</comment>